<dbReference type="AlphaFoldDB" id="A0A9N8VWD2"/>
<keyword evidence="2 3" id="KW-0802">TPR repeat</keyword>
<evidence type="ECO:0000256" key="3">
    <source>
        <dbReference type="PROSITE-ProRule" id="PRU00339"/>
    </source>
</evidence>
<feature type="repeat" description="TPR" evidence="3">
    <location>
        <begin position="143"/>
        <end position="176"/>
    </location>
</feature>
<dbReference type="PROSITE" id="PS50005">
    <property type="entry name" value="TPR"/>
    <property type="match status" value="1"/>
</dbReference>
<gene>
    <name evidence="4" type="ORF">ALEPTO_LOCUS1609</name>
</gene>
<dbReference type="PANTHER" id="PTHR22904:SF523">
    <property type="entry name" value="STRESS-INDUCED-PHOSPHOPROTEIN 1"/>
    <property type="match status" value="1"/>
</dbReference>
<evidence type="ECO:0000313" key="4">
    <source>
        <dbReference type="EMBL" id="CAG8462404.1"/>
    </source>
</evidence>
<evidence type="ECO:0000256" key="2">
    <source>
        <dbReference type="ARBA" id="ARBA00022803"/>
    </source>
</evidence>
<keyword evidence="1" id="KW-0677">Repeat</keyword>
<dbReference type="Proteomes" id="UP000789508">
    <property type="component" value="Unassembled WGS sequence"/>
</dbReference>
<dbReference type="InterPro" id="IPR019734">
    <property type="entry name" value="TPR_rpt"/>
</dbReference>
<protein>
    <submittedName>
        <fullName evidence="4">12568_t:CDS:1</fullName>
    </submittedName>
</protein>
<reference evidence="4" key="1">
    <citation type="submission" date="2021-06" db="EMBL/GenBank/DDBJ databases">
        <authorList>
            <person name="Kallberg Y."/>
            <person name="Tangrot J."/>
            <person name="Rosling A."/>
        </authorList>
    </citation>
    <scope>NUCLEOTIDE SEQUENCE</scope>
    <source>
        <strain evidence="4">FL130A</strain>
    </source>
</reference>
<sequence>MERLSGTELLQEAGRLLAENKYKEAVKIFDILVEKLPDVPIPLLSRCTCLIQLEKYNEALKDGLKILELPNGPIDEDVANGCTTVHSVAYVRIAKCYKELGKTSDAESMIRKKNEIEQSIIRNMAKSSLVESLPPDEPSKSLAEKLRIQGNELYNHSKFKESAAIYSEALKNDPDNLLIHSNRAQALLQLGDLENALWHADTCIRLNPKWAKGYYRRGCILLEKKQYNQAIIALETASNFGSTDKELSKKLKIAKQFRKQQQTSENLSVKNEASNFINMSIIGALTIIGWIFE</sequence>
<organism evidence="4 5">
    <name type="scientific">Ambispora leptoticha</name>
    <dbReference type="NCBI Taxonomy" id="144679"/>
    <lineage>
        <taxon>Eukaryota</taxon>
        <taxon>Fungi</taxon>
        <taxon>Fungi incertae sedis</taxon>
        <taxon>Mucoromycota</taxon>
        <taxon>Glomeromycotina</taxon>
        <taxon>Glomeromycetes</taxon>
        <taxon>Archaeosporales</taxon>
        <taxon>Ambisporaceae</taxon>
        <taxon>Ambispora</taxon>
    </lineage>
</organism>
<dbReference type="PANTHER" id="PTHR22904">
    <property type="entry name" value="TPR REPEAT CONTAINING PROTEIN"/>
    <property type="match status" value="1"/>
</dbReference>
<dbReference type="SMART" id="SM00028">
    <property type="entry name" value="TPR"/>
    <property type="match status" value="5"/>
</dbReference>
<evidence type="ECO:0000256" key="1">
    <source>
        <dbReference type="ARBA" id="ARBA00022737"/>
    </source>
</evidence>
<dbReference type="EMBL" id="CAJVPS010000185">
    <property type="protein sequence ID" value="CAG8462404.1"/>
    <property type="molecule type" value="Genomic_DNA"/>
</dbReference>
<dbReference type="SUPFAM" id="SSF48452">
    <property type="entry name" value="TPR-like"/>
    <property type="match status" value="2"/>
</dbReference>
<proteinExistence type="predicted"/>
<evidence type="ECO:0000313" key="5">
    <source>
        <dbReference type="Proteomes" id="UP000789508"/>
    </source>
</evidence>
<keyword evidence="5" id="KW-1185">Reference proteome</keyword>
<dbReference type="Pfam" id="PF13432">
    <property type="entry name" value="TPR_16"/>
    <property type="match status" value="1"/>
</dbReference>
<dbReference type="InterPro" id="IPR011990">
    <property type="entry name" value="TPR-like_helical_dom_sf"/>
</dbReference>
<dbReference type="Gene3D" id="1.25.40.10">
    <property type="entry name" value="Tetratricopeptide repeat domain"/>
    <property type="match status" value="2"/>
</dbReference>
<comment type="caution">
    <text evidence="4">The sequence shown here is derived from an EMBL/GenBank/DDBJ whole genome shotgun (WGS) entry which is preliminary data.</text>
</comment>
<dbReference type="Pfam" id="PF13181">
    <property type="entry name" value="TPR_8"/>
    <property type="match status" value="1"/>
</dbReference>
<dbReference type="OrthoDB" id="2423701at2759"/>
<dbReference type="GO" id="GO:0051879">
    <property type="term" value="F:Hsp90 protein binding"/>
    <property type="evidence" value="ECO:0007669"/>
    <property type="project" value="TreeGrafter"/>
</dbReference>
<name>A0A9N8VWD2_9GLOM</name>
<accession>A0A9N8VWD2</accession>